<dbReference type="Proteomes" id="UP001596524">
    <property type="component" value="Unassembled WGS sequence"/>
</dbReference>
<gene>
    <name evidence="2" type="ORF">ACFQO6_23255</name>
</gene>
<dbReference type="SUPFAM" id="SSF55729">
    <property type="entry name" value="Acyl-CoA N-acyltransferases (Nat)"/>
    <property type="match status" value="1"/>
</dbReference>
<dbReference type="PANTHER" id="PTHR43792">
    <property type="entry name" value="GNAT FAMILY, PUTATIVE (AFU_ORTHOLOGUE AFUA_3G00765)-RELATED-RELATED"/>
    <property type="match status" value="1"/>
</dbReference>
<dbReference type="RefSeq" id="WP_255891580.1">
    <property type="nucleotide sequence ID" value="NZ_JAFMZM010000004.1"/>
</dbReference>
<dbReference type="Gene3D" id="3.40.630.30">
    <property type="match status" value="1"/>
</dbReference>
<reference evidence="3" key="1">
    <citation type="journal article" date="2019" name="Int. J. Syst. Evol. Microbiol.">
        <title>The Global Catalogue of Microorganisms (GCM) 10K type strain sequencing project: providing services to taxonomists for standard genome sequencing and annotation.</title>
        <authorList>
            <consortium name="The Broad Institute Genomics Platform"/>
            <consortium name="The Broad Institute Genome Sequencing Center for Infectious Disease"/>
            <person name="Wu L."/>
            <person name="Ma J."/>
        </authorList>
    </citation>
    <scope>NUCLEOTIDE SEQUENCE [LARGE SCALE GENOMIC DNA]</scope>
    <source>
        <strain evidence="3">FCH27</strain>
    </source>
</reference>
<dbReference type="InterPro" id="IPR000182">
    <property type="entry name" value="GNAT_dom"/>
</dbReference>
<dbReference type="Pfam" id="PF13302">
    <property type="entry name" value="Acetyltransf_3"/>
    <property type="match status" value="1"/>
</dbReference>
<sequence>MDDITGVPDWERLVWPRSTERLTLRPATAEDADAMFAYRSLEPVARWMTQLPTDGAEWRADFAKRSPYTLTILLDGEAVGDLFLKTEDAWAQAEVRERAKDVSAEIGWCLAPAHEGRGYATEAVRELLGIAFDGLGLRRVTAICFADNEPSWRLMERVGMRREAHHVRDNLHRDGEWYDGFTYAMLADEWSGQG</sequence>
<dbReference type="InterPro" id="IPR016181">
    <property type="entry name" value="Acyl_CoA_acyltransferase"/>
</dbReference>
<dbReference type="PANTHER" id="PTHR43792:SF1">
    <property type="entry name" value="N-ACETYLTRANSFERASE DOMAIN-CONTAINING PROTEIN"/>
    <property type="match status" value="1"/>
</dbReference>
<protein>
    <submittedName>
        <fullName evidence="2">GNAT family N-acetyltransferase</fullName>
        <ecNumber evidence="2">2.3.-.-</ecNumber>
    </submittedName>
</protein>
<accession>A0ABW2NC61</accession>
<keyword evidence="2" id="KW-0808">Transferase</keyword>
<dbReference type="InterPro" id="IPR051531">
    <property type="entry name" value="N-acetyltransferase"/>
</dbReference>
<dbReference type="EMBL" id="JBHTCH010000028">
    <property type="protein sequence ID" value="MFC7363208.1"/>
    <property type="molecule type" value="Genomic_DNA"/>
</dbReference>
<keyword evidence="3" id="KW-1185">Reference proteome</keyword>
<feature type="domain" description="N-acetyltransferase" evidence="1">
    <location>
        <begin position="22"/>
        <end position="188"/>
    </location>
</feature>
<proteinExistence type="predicted"/>
<dbReference type="EC" id="2.3.-.-" evidence="2"/>
<comment type="caution">
    <text evidence="2">The sequence shown here is derived from an EMBL/GenBank/DDBJ whole genome shotgun (WGS) entry which is preliminary data.</text>
</comment>
<keyword evidence="2" id="KW-0012">Acyltransferase</keyword>
<evidence type="ECO:0000259" key="1">
    <source>
        <dbReference type="PROSITE" id="PS51186"/>
    </source>
</evidence>
<organism evidence="2 3">
    <name type="scientific">Nocardioides astragali</name>
    <dbReference type="NCBI Taxonomy" id="1776736"/>
    <lineage>
        <taxon>Bacteria</taxon>
        <taxon>Bacillati</taxon>
        <taxon>Actinomycetota</taxon>
        <taxon>Actinomycetes</taxon>
        <taxon>Propionibacteriales</taxon>
        <taxon>Nocardioidaceae</taxon>
        <taxon>Nocardioides</taxon>
    </lineage>
</organism>
<dbReference type="GO" id="GO:0016746">
    <property type="term" value="F:acyltransferase activity"/>
    <property type="evidence" value="ECO:0007669"/>
    <property type="project" value="UniProtKB-KW"/>
</dbReference>
<evidence type="ECO:0000313" key="2">
    <source>
        <dbReference type="EMBL" id="MFC7363208.1"/>
    </source>
</evidence>
<evidence type="ECO:0000313" key="3">
    <source>
        <dbReference type="Proteomes" id="UP001596524"/>
    </source>
</evidence>
<name>A0ABW2NC61_9ACTN</name>
<dbReference type="PROSITE" id="PS51186">
    <property type="entry name" value="GNAT"/>
    <property type="match status" value="1"/>
</dbReference>